<dbReference type="InterPro" id="IPR036691">
    <property type="entry name" value="Endo/exonu/phosph_ase_sf"/>
</dbReference>
<dbReference type="PANTHER" id="PTHR33273:SF4">
    <property type="entry name" value="ENDONUCLEASE_EXONUCLEASE_PHOSPHATASE DOMAIN-CONTAINING PROTEIN"/>
    <property type="match status" value="1"/>
</dbReference>
<dbReference type="Proteomes" id="UP000299102">
    <property type="component" value="Unassembled WGS sequence"/>
</dbReference>
<reference evidence="2 3" key="1">
    <citation type="journal article" date="2019" name="Commun. Biol.">
        <title>The bagworm genome reveals a unique fibroin gene that provides high tensile strength.</title>
        <authorList>
            <person name="Kono N."/>
            <person name="Nakamura H."/>
            <person name="Ohtoshi R."/>
            <person name="Tomita M."/>
            <person name="Numata K."/>
            <person name="Arakawa K."/>
        </authorList>
    </citation>
    <scope>NUCLEOTIDE SEQUENCE [LARGE SCALE GENOMIC DNA]</scope>
</reference>
<organism evidence="2 3">
    <name type="scientific">Eumeta variegata</name>
    <name type="common">Bagworm moth</name>
    <name type="synonym">Eumeta japonica</name>
    <dbReference type="NCBI Taxonomy" id="151549"/>
    <lineage>
        <taxon>Eukaryota</taxon>
        <taxon>Metazoa</taxon>
        <taxon>Ecdysozoa</taxon>
        <taxon>Arthropoda</taxon>
        <taxon>Hexapoda</taxon>
        <taxon>Insecta</taxon>
        <taxon>Pterygota</taxon>
        <taxon>Neoptera</taxon>
        <taxon>Endopterygota</taxon>
        <taxon>Lepidoptera</taxon>
        <taxon>Glossata</taxon>
        <taxon>Ditrysia</taxon>
        <taxon>Tineoidea</taxon>
        <taxon>Psychidae</taxon>
        <taxon>Oiketicinae</taxon>
        <taxon>Eumeta</taxon>
    </lineage>
</organism>
<dbReference type="Pfam" id="PF14529">
    <property type="entry name" value="Exo_endo_phos_2"/>
    <property type="match status" value="1"/>
</dbReference>
<evidence type="ECO:0000313" key="2">
    <source>
        <dbReference type="EMBL" id="GBP95659.1"/>
    </source>
</evidence>
<feature type="domain" description="Endonuclease/exonuclease/phosphatase" evidence="1">
    <location>
        <begin position="96"/>
        <end position="212"/>
    </location>
</feature>
<dbReference type="GO" id="GO:0003824">
    <property type="term" value="F:catalytic activity"/>
    <property type="evidence" value="ECO:0007669"/>
    <property type="project" value="InterPro"/>
</dbReference>
<gene>
    <name evidence="2" type="ORF">EVAR_67865_1</name>
</gene>
<evidence type="ECO:0000313" key="3">
    <source>
        <dbReference type="Proteomes" id="UP000299102"/>
    </source>
</evidence>
<dbReference type="AlphaFoldDB" id="A0A4C2A8Z6"/>
<dbReference type="InterPro" id="IPR005135">
    <property type="entry name" value="Endo/exonuclease/phosphatase"/>
</dbReference>
<evidence type="ECO:0000259" key="1">
    <source>
        <dbReference type="Pfam" id="PF14529"/>
    </source>
</evidence>
<accession>A0A4C2A8Z6</accession>
<dbReference type="SUPFAM" id="SSF56219">
    <property type="entry name" value="DNase I-like"/>
    <property type="match status" value="1"/>
</dbReference>
<comment type="caution">
    <text evidence="2">The sequence shown here is derived from an EMBL/GenBank/DDBJ whole genome shotgun (WGS) entry which is preliminary data.</text>
</comment>
<dbReference type="EMBL" id="BGZK01002665">
    <property type="protein sequence ID" value="GBP95659.1"/>
    <property type="molecule type" value="Genomic_DNA"/>
</dbReference>
<proteinExistence type="predicted"/>
<keyword evidence="3" id="KW-1185">Reference proteome</keyword>
<dbReference type="CDD" id="cd09077">
    <property type="entry name" value="R1-I-EN"/>
    <property type="match status" value="1"/>
</dbReference>
<dbReference type="PANTHER" id="PTHR33273">
    <property type="entry name" value="DOMAIN-CONTAINING PROTEIN, PUTATIVE-RELATED"/>
    <property type="match status" value="1"/>
</dbReference>
<dbReference type="Gene3D" id="3.60.10.10">
    <property type="entry name" value="Endonuclease/exonuclease/phosphatase"/>
    <property type="match status" value="1"/>
</dbReference>
<sequence length="235" mass="26365">MPSIPGGTQEDNEQSKMRILQLNINHCEAAHDLLVQTVREQKIDLVLISEPYKHLNGQPWETDSTTIAVIWSCGKLPFQGVINNDNAGFIASVDGIRFYSCYAPPSFTIVDFIDFLDRLTEDAKQYYPVAIAGDFNAWAVDWGSKLTNARGKEVLEAFSTLDVLLNSGDTPTYIKGDASSIVDLTFVSCSLIRGNYDWRVMDLYKASDHNAILWEVSIDQKPRRPAKKLDVTGWK</sequence>
<name>A0A4C2A8Z6_EUMVA</name>
<dbReference type="OrthoDB" id="415822at2759"/>
<protein>
    <recommendedName>
        <fullName evidence="1">Endonuclease/exonuclease/phosphatase domain-containing protein</fullName>
    </recommendedName>
</protein>